<evidence type="ECO:0000313" key="5">
    <source>
        <dbReference type="Proteomes" id="UP001239445"/>
    </source>
</evidence>
<sequence length="236" mass="24869">MATEIAFAKAFLAQLDSKPTKLAPDHVEDARGYPPTTPYTLPRLPSQPCLPPRKKSIPTGTENKKGGGTTTKKVVVKSARNPPLSISLGELDIKSTSVLDVKMKVAEEADVPVDKVKVLWNKKLVGDTKVIGDVVGEDEGEEVEFGVMILGGAGVLGTGGFGSRGKKGDGEGEGRGEKGGEGDGGKNVVAQGLAGEKVLDTEAFWEDLNGFLQQRVRDAGVAERVTGVFRGAWEGR</sequence>
<dbReference type="Pfam" id="PF12754">
    <property type="entry name" value="Get5_N"/>
    <property type="match status" value="1"/>
</dbReference>
<dbReference type="Gene3D" id="1.10.286.70">
    <property type="entry name" value="Get5 dimerization domain"/>
    <property type="match status" value="1"/>
</dbReference>
<feature type="region of interest" description="Disordered" evidence="1">
    <location>
        <begin position="22"/>
        <end position="72"/>
    </location>
</feature>
<evidence type="ECO:0000256" key="1">
    <source>
        <dbReference type="SAM" id="MobiDB-lite"/>
    </source>
</evidence>
<dbReference type="EMBL" id="MU839827">
    <property type="protein sequence ID" value="KAK1761169.1"/>
    <property type="molecule type" value="Genomic_DNA"/>
</dbReference>
<dbReference type="Pfam" id="PF17183">
    <property type="entry name" value="Get5_C"/>
    <property type="match status" value="1"/>
</dbReference>
<name>A0AAJ0BMS5_9PEZI</name>
<comment type="caution">
    <text evidence="4">The sequence shown here is derived from an EMBL/GenBank/DDBJ whole genome shotgun (WGS) entry which is preliminary data.</text>
</comment>
<feature type="domain" description="Get5 N-terminal" evidence="2">
    <location>
        <begin position="7"/>
        <end position="152"/>
    </location>
</feature>
<accession>A0AAJ0BMS5</accession>
<evidence type="ECO:0000259" key="2">
    <source>
        <dbReference type="Pfam" id="PF12754"/>
    </source>
</evidence>
<feature type="domain" description="Get5 C-terminal" evidence="3">
    <location>
        <begin position="188"/>
        <end position="235"/>
    </location>
</feature>
<protein>
    <submittedName>
        <fullName evidence="4">Cell-cycle control medial ring component</fullName>
    </submittedName>
</protein>
<keyword evidence="5" id="KW-1185">Reference proteome</keyword>
<proteinExistence type="predicted"/>
<feature type="compositionally biased region" description="Basic and acidic residues" evidence="1">
    <location>
        <begin position="166"/>
        <end position="184"/>
    </location>
</feature>
<organism evidence="4 5">
    <name type="scientific">Echria macrotheca</name>
    <dbReference type="NCBI Taxonomy" id="438768"/>
    <lineage>
        <taxon>Eukaryota</taxon>
        <taxon>Fungi</taxon>
        <taxon>Dikarya</taxon>
        <taxon>Ascomycota</taxon>
        <taxon>Pezizomycotina</taxon>
        <taxon>Sordariomycetes</taxon>
        <taxon>Sordariomycetidae</taxon>
        <taxon>Sordariales</taxon>
        <taxon>Schizotheciaceae</taxon>
        <taxon>Echria</taxon>
    </lineage>
</organism>
<dbReference type="Proteomes" id="UP001239445">
    <property type="component" value="Unassembled WGS sequence"/>
</dbReference>
<dbReference type="Gene3D" id="3.10.20.90">
    <property type="entry name" value="Phosphatidylinositol 3-kinase Catalytic Subunit, Chain A, domain 1"/>
    <property type="match status" value="1"/>
</dbReference>
<evidence type="ECO:0000259" key="3">
    <source>
        <dbReference type="Pfam" id="PF17183"/>
    </source>
</evidence>
<gene>
    <name evidence="4" type="ORF">QBC47DRAFT_409200</name>
</gene>
<feature type="region of interest" description="Disordered" evidence="1">
    <location>
        <begin position="161"/>
        <end position="187"/>
    </location>
</feature>
<dbReference type="InterPro" id="IPR049256">
    <property type="entry name" value="Get5_C"/>
</dbReference>
<reference evidence="4" key="1">
    <citation type="submission" date="2023-06" db="EMBL/GenBank/DDBJ databases">
        <title>Genome-scale phylogeny and comparative genomics of the fungal order Sordariales.</title>
        <authorList>
            <consortium name="Lawrence Berkeley National Laboratory"/>
            <person name="Hensen N."/>
            <person name="Bonometti L."/>
            <person name="Westerberg I."/>
            <person name="Brannstrom I.O."/>
            <person name="Guillou S."/>
            <person name="Cros-Aarteil S."/>
            <person name="Calhoun S."/>
            <person name="Haridas S."/>
            <person name="Kuo A."/>
            <person name="Mondo S."/>
            <person name="Pangilinan J."/>
            <person name="Riley R."/>
            <person name="Labutti K."/>
            <person name="Andreopoulos B."/>
            <person name="Lipzen A."/>
            <person name="Chen C."/>
            <person name="Yanf M."/>
            <person name="Daum C."/>
            <person name="Ng V."/>
            <person name="Clum A."/>
            <person name="Steindorff A."/>
            <person name="Ohm R."/>
            <person name="Martin F."/>
            <person name="Silar P."/>
            <person name="Natvig D."/>
            <person name="Lalanne C."/>
            <person name="Gautier V."/>
            <person name="Ament-Velasquez S.L."/>
            <person name="Kruys A."/>
            <person name="Hutchinson M.I."/>
            <person name="Powell A.J."/>
            <person name="Barry K."/>
            <person name="Miller A.N."/>
            <person name="Grigoriev I.V."/>
            <person name="Debuchy R."/>
            <person name="Gladieux P."/>
            <person name="Thoren M.H."/>
            <person name="Johannesson H."/>
        </authorList>
    </citation>
    <scope>NUCLEOTIDE SEQUENCE</scope>
    <source>
        <strain evidence="4">PSN4</strain>
    </source>
</reference>
<dbReference type="InterPro" id="IPR024737">
    <property type="entry name" value="Get5_N"/>
</dbReference>
<dbReference type="SUPFAM" id="SSF54236">
    <property type="entry name" value="Ubiquitin-like"/>
    <property type="match status" value="1"/>
</dbReference>
<dbReference type="InterPro" id="IPR029071">
    <property type="entry name" value="Ubiquitin-like_domsf"/>
</dbReference>
<dbReference type="AlphaFoldDB" id="A0AAJ0BMS5"/>
<evidence type="ECO:0000313" key="4">
    <source>
        <dbReference type="EMBL" id="KAK1761169.1"/>
    </source>
</evidence>